<protein>
    <recommendedName>
        <fullName evidence="2">TLDc domain-containing protein</fullName>
    </recommendedName>
</protein>
<evidence type="ECO:0000256" key="1">
    <source>
        <dbReference type="SAM" id="Phobius"/>
    </source>
</evidence>
<dbReference type="EMBL" id="QKYT01001829">
    <property type="protein sequence ID" value="RIA78916.1"/>
    <property type="molecule type" value="Genomic_DNA"/>
</dbReference>
<sequence>MYLLKYLSFNILFLILCKIFYFRYIYGGKLFLGELDTSDVIKILFAARELSLQELLVFLQSYLIKNKADWMKQNFDLIYITSFENNSFLDLQKYCIDLITKEPNKIFKLPNFSSIPENLLISIIQNENLQINLLKTFLSLLDPNRRPVDESNPHITKNIELRTVDSKIITYQHAELISKWIDRLDITTKLTSPCKFNLIFRGSRDGLTRNKFHETCNDKVKDSNEILGGYNPIAWKTGGGYDSTKDSFIFSFNSRIEYYILSRVLNETYATFNVRRLLNIR</sequence>
<keyword evidence="1" id="KW-0812">Transmembrane</keyword>
<accession>A0A397S284</accession>
<dbReference type="Pfam" id="PF07534">
    <property type="entry name" value="TLD"/>
    <property type="match status" value="1"/>
</dbReference>
<comment type="caution">
    <text evidence="3">The sequence shown here is derived from an EMBL/GenBank/DDBJ whole genome shotgun (WGS) entry which is preliminary data.</text>
</comment>
<feature type="transmembrane region" description="Helical" evidence="1">
    <location>
        <begin position="6"/>
        <end position="26"/>
    </location>
</feature>
<dbReference type="AlphaFoldDB" id="A0A397S284"/>
<name>A0A397S284_9GLOM</name>
<proteinExistence type="predicted"/>
<dbReference type="OrthoDB" id="2306753at2759"/>
<keyword evidence="1" id="KW-1133">Transmembrane helix</keyword>
<evidence type="ECO:0000259" key="2">
    <source>
        <dbReference type="Pfam" id="PF07534"/>
    </source>
</evidence>
<keyword evidence="4" id="KW-1185">Reference proteome</keyword>
<dbReference type="InterPro" id="IPR006571">
    <property type="entry name" value="TLDc_dom"/>
</dbReference>
<dbReference type="Proteomes" id="UP000265703">
    <property type="component" value="Unassembled WGS sequence"/>
</dbReference>
<organism evidence="3 4">
    <name type="scientific">Glomus cerebriforme</name>
    <dbReference type="NCBI Taxonomy" id="658196"/>
    <lineage>
        <taxon>Eukaryota</taxon>
        <taxon>Fungi</taxon>
        <taxon>Fungi incertae sedis</taxon>
        <taxon>Mucoromycota</taxon>
        <taxon>Glomeromycotina</taxon>
        <taxon>Glomeromycetes</taxon>
        <taxon>Glomerales</taxon>
        <taxon>Glomeraceae</taxon>
        <taxon>Glomus</taxon>
    </lineage>
</organism>
<evidence type="ECO:0000313" key="4">
    <source>
        <dbReference type="Proteomes" id="UP000265703"/>
    </source>
</evidence>
<keyword evidence="1" id="KW-0472">Membrane</keyword>
<evidence type="ECO:0000313" key="3">
    <source>
        <dbReference type="EMBL" id="RIA78916.1"/>
    </source>
</evidence>
<feature type="domain" description="TLDc" evidence="2">
    <location>
        <begin position="165"/>
        <end position="271"/>
    </location>
</feature>
<reference evidence="3 4" key="1">
    <citation type="submission" date="2018-06" db="EMBL/GenBank/DDBJ databases">
        <title>Comparative genomics reveals the genomic features of Rhizophagus irregularis, R. cerebriforme, R. diaphanum and Gigaspora rosea, and their symbiotic lifestyle signature.</title>
        <authorList>
            <person name="Morin E."/>
            <person name="San Clemente H."/>
            <person name="Chen E.C.H."/>
            <person name="De La Providencia I."/>
            <person name="Hainaut M."/>
            <person name="Kuo A."/>
            <person name="Kohler A."/>
            <person name="Murat C."/>
            <person name="Tang N."/>
            <person name="Roy S."/>
            <person name="Loubradou J."/>
            <person name="Henrissat B."/>
            <person name="Grigoriev I.V."/>
            <person name="Corradi N."/>
            <person name="Roux C."/>
            <person name="Martin F.M."/>
        </authorList>
    </citation>
    <scope>NUCLEOTIDE SEQUENCE [LARGE SCALE GENOMIC DNA]</scope>
    <source>
        <strain evidence="3 4">DAOM 227022</strain>
    </source>
</reference>
<gene>
    <name evidence="3" type="ORF">C1645_842068</name>
</gene>
<dbReference type="STRING" id="658196.A0A397S284"/>